<gene>
    <name evidence="8" type="ORF">B9H00_02980</name>
</gene>
<dbReference type="FunFam" id="3.30.300.30:FF:000008">
    <property type="entry name" value="2,3-dihydroxybenzoate-AMP ligase"/>
    <property type="match status" value="1"/>
</dbReference>
<dbReference type="Pfam" id="PF13193">
    <property type="entry name" value="AMP-binding_C"/>
    <property type="match status" value="1"/>
</dbReference>
<dbReference type="InterPro" id="IPR020845">
    <property type="entry name" value="AMP-binding_CS"/>
</dbReference>
<dbReference type="OrthoDB" id="9803968at2"/>
<dbReference type="PROSITE" id="PS00455">
    <property type="entry name" value="AMP_BINDING"/>
    <property type="match status" value="1"/>
</dbReference>
<dbReference type="EMBL" id="CP021358">
    <property type="protein sequence ID" value="ART62166.1"/>
    <property type="molecule type" value="Genomic_DNA"/>
</dbReference>
<protein>
    <recommendedName>
        <fullName evidence="10">Acyl-CoA synthetase</fullName>
    </recommendedName>
</protein>
<evidence type="ECO:0000256" key="1">
    <source>
        <dbReference type="ARBA" id="ARBA00006432"/>
    </source>
</evidence>
<reference evidence="8 9" key="1">
    <citation type="submission" date="2017-05" db="EMBL/GenBank/DDBJ databases">
        <authorList>
            <person name="Song R."/>
            <person name="Chenine A.L."/>
            <person name="Ruprecht R.M."/>
        </authorList>
    </citation>
    <scope>NUCLEOTIDE SEQUENCE [LARGE SCALE GENOMIC DNA]</scope>
    <source>
        <strain evidence="8">SW32</strain>
    </source>
</reference>
<feature type="region of interest" description="Disordered" evidence="5">
    <location>
        <begin position="1"/>
        <end position="20"/>
    </location>
</feature>
<dbReference type="AlphaFoldDB" id="A0A240UM13"/>
<evidence type="ECO:0000313" key="9">
    <source>
        <dbReference type="Proteomes" id="UP000194457"/>
    </source>
</evidence>
<keyword evidence="4" id="KW-0443">Lipid metabolism</keyword>
<dbReference type="SUPFAM" id="SSF56801">
    <property type="entry name" value="Acetyl-CoA synthetase-like"/>
    <property type="match status" value="1"/>
</dbReference>
<feature type="compositionally biased region" description="Polar residues" evidence="5">
    <location>
        <begin position="10"/>
        <end position="20"/>
    </location>
</feature>
<dbReference type="InterPro" id="IPR025110">
    <property type="entry name" value="AMP-bd_C"/>
</dbReference>
<keyword evidence="3" id="KW-0276">Fatty acid metabolism</keyword>
<organism evidence="8 9">
    <name type="scientific">Kushneria marisflavi</name>
    <dbReference type="NCBI Taxonomy" id="157779"/>
    <lineage>
        <taxon>Bacteria</taxon>
        <taxon>Pseudomonadati</taxon>
        <taxon>Pseudomonadota</taxon>
        <taxon>Gammaproteobacteria</taxon>
        <taxon>Oceanospirillales</taxon>
        <taxon>Halomonadaceae</taxon>
        <taxon>Kushneria</taxon>
    </lineage>
</organism>
<feature type="domain" description="AMP-binding enzyme C-terminal" evidence="7">
    <location>
        <begin position="460"/>
        <end position="536"/>
    </location>
</feature>
<keyword evidence="9" id="KW-1185">Reference proteome</keyword>
<dbReference type="Pfam" id="PF00501">
    <property type="entry name" value="AMP-binding"/>
    <property type="match status" value="1"/>
</dbReference>
<dbReference type="GO" id="GO:0016874">
    <property type="term" value="F:ligase activity"/>
    <property type="evidence" value="ECO:0007669"/>
    <property type="project" value="UniProtKB-KW"/>
</dbReference>
<evidence type="ECO:0000259" key="6">
    <source>
        <dbReference type="Pfam" id="PF00501"/>
    </source>
</evidence>
<evidence type="ECO:0000313" key="8">
    <source>
        <dbReference type="EMBL" id="ART62166.1"/>
    </source>
</evidence>
<dbReference type="GO" id="GO:0006631">
    <property type="term" value="P:fatty acid metabolic process"/>
    <property type="evidence" value="ECO:0007669"/>
    <property type="project" value="UniProtKB-KW"/>
</dbReference>
<dbReference type="Proteomes" id="UP000194457">
    <property type="component" value="Chromosome"/>
</dbReference>
<evidence type="ECO:0000256" key="5">
    <source>
        <dbReference type="SAM" id="MobiDB-lite"/>
    </source>
</evidence>
<dbReference type="NCBIfam" id="NF006020">
    <property type="entry name" value="PRK08162.1"/>
    <property type="match status" value="1"/>
</dbReference>
<comment type="similarity">
    <text evidence="1">Belongs to the ATP-dependent AMP-binding enzyme family.</text>
</comment>
<dbReference type="PANTHER" id="PTHR43859">
    <property type="entry name" value="ACYL-ACTIVATING ENZYME"/>
    <property type="match status" value="1"/>
</dbReference>
<evidence type="ECO:0008006" key="10">
    <source>
        <dbReference type="Google" id="ProtNLM"/>
    </source>
</evidence>
<evidence type="ECO:0000256" key="4">
    <source>
        <dbReference type="ARBA" id="ARBA00023098"/>
    </source>
</evidence>
<dbReference type="InterPro" id="IPR042099">
    <property type="entry name" value="ANL_N_sf"/>
</dbReference>
<name>A0A240UM13_9GAMM</name>
<dbReference type="PANTHER" id="PTHR43859:SF4">
    <property type="entry name" value="BUTANOATE--COA LIGASE AAE1-RELATED"/>
    <property type="match status" value="1"/>
</dbReference>
<evidence type="ECO:0000259" key="7">
    <source>
        <dbReference type="Pfam" id="PF13193"/>
    </source>
</evidence>
<keyword evidence="2" id="KW-0436">Ligase</keyword>
<dbReference type="InterPro" id="IPR000873">
    <property type="entry name" value="AMP-dep_synth/lig_dom"/>
</dbReference>
<dbReference type="Gene3D" id="3.30.300.30">
    <property type="match status" value="1"/>
</dbReference>
<dbReference type="KEGG" id="kma:B9H00_02980"/>
<evidence type="ECO:0000256" key="2">
    <source>
        <dbReference type="ARBA" id="ARBA00022598"/>
    </source>
</evidence>
<dbReference type="InterPro" id="IPR045851">
    <property type="entry name" value="AMP-bd_C_sf"/>
</dbReference>
<feature type="domain" description="AMP-dependent synthetase/ligase" evidence="6">
    <location>
        <begin position="31"/>
        <end position="409"/>
    </location>
</feature>
<accession>A0A240UM13</accession>
<sequence length="553" mass="60489">MALNNYRALPSSSCPSQGKSNHVPLSPISFLERAVRVHPDRTAIVEDDATFSYQSFYQRCRQLGGALQALGITSDRVVSTLGMNSRAMLEAHYGVPMAGGILNAINARLDGASVAFIMAHAETRILIFDRALRHTVAAAMALLTTPPPVLIEVEDGSGKASPWDLSTPHDYESLVKGAPPCLPVSPEEESDCIALNYTSGTTGNPKGVIYSHRGAYLNALSNTLTLKMDDRTVYLWTLPMFHCNGWTHTWAVTAAGGTHVCMRRVEPARVLEMIHTRGITHMAAAPIIMTMLLDRPEAATPLPHPVMLATGGAPPNSATIARMSALGFNVLHLYGMTETYGPSLVCQFQPEWSTLTIEARARLQIRQGVGTLAIERVALKDPVTHEDVPADGQSLGHLMLRGNTIMQGYIKNPEATLEAMGRGWLDTGDIAVMHEDGYIEIRDRAKDIIISGGESISSIEIEEIMMSHPAIREVAVIARPHEFWGETPHAFVVPASETDRPSEAELLSWCREHMAHFKVPRHVTFQASLPRTSTGKLQKYALREQQKNQMATA</sequence>
<dbReference type="Gene3D" id="3.40.50.12780">
    <property type="entry name" value="N-terminal domain of ligase-like"/>
    <property type="match status" value="1"/>
</dbReference>
<evidence type="ECO:0000256" key="3">
    <source>
        <dbReference type="ARBA" id="ARBA00022832"/>
    </source>
</evidence>
<proteinExistence type="inferred from homology"/>